<organism evidence="3 4">
    <name type="scientific">Zizania palustris</name>
    <name type="common">Northern wild rice</name>
    <dbReference type="NCBI Taxonomy" id="103762"/>
    <lineage>
        <taxon>Eukaryota</taxon>
        <taxon>Viridiplantae</taxon>
        <taxon>Streptophyta</taxon>
        <taxon>Embryophyta</taxon>
        <taxon>Tracheophyta</taxon>
        <taxon>Spermatophyta</taxon>
        <taxon>Magnoliopsida</taxon>
        <taxon>Liliopsida</taxon>
        <taxon>Poales</taxon>
        <taxon>Poaceae</taxon>
        <taxon>BOP clade</taxon>
        <taxon>Oryzoideae</taxon>
        <taxon>Oryzeae</taxon>
        <taxon>Zizaniinae</taxon>
        <taxon>Zizania</taxon>
    </lineage>
</organism>
<feature type="compositionally biased region" description="Basic and acidic residues" evidence="1">
    <location>
        <begin position="142"/>
        <end position="151"/>
    </location>
</feature>
<feature type="region of interest" description="Disordered" evidence="1">
    <location>
        <begin position="190"/>
        <end position="241"/>
    </location>
</feature>
<comment type="caution">
    <text evidence="3">The sequence shown here is derived from an EMBL/GenBank/DDBJ whole genome shotgun (WGS) entry which is preliminary data.</text>
</comment>
<reference evidence="3" key="2">
    <citation type="submission" date="2021-02" db="EMBL/GenBank/DDBJ databases">
        <authorList>
            <person name="Kimball J.A."/>
            <person name="Haas M.W."/>
            <person name="Macchietto M."/>
            <person name="Kono T."/>
            <person name="Duquette J."/>
            <person name="Shao M."/>
        </authorList>
    </citation>
    <scope>NUCLEOTIDE SEQUENCE</scope>
    <source>
        <tissue evidence="3">Fresh leaf tissue</tissue>
    </source>
</reference>
<feature type="compositionally biased region" description="Basic residues" evidence="1">
    <location>
        <begin position="225"/>
        <end position="235"/>
    </location>
</feature>
<feature type="region of interest" description="Disordered" evidence="1">
    <location>
        <begin position="24"/>
        <end position="56"/>
    </location>
</feature>
<protein>
    <recommendedName>
        <fullName evidence="2">DUF3741 domain-containing protein</fullName>
    </recommendedName>
</protein>
<reference evidence="3" key="1">
    <citation type="journal article" date="2021" name="bioRxiv">
        <title>Whole Genome Assembly and Annotation of Northern Wild Rice, Zizania palustris L., Supports a Whole Genome Duplication in the Zizania Genus.</title>
        <authorList>
            <person name="Haas M."/>
            <person name="Kono T."/>
            <person name="Macchietto M."/>
            <person name="Millas R."/>
            <person name="McGilp L."/>
            <person name="Shao M."/>
            <person name="Duquette J."/>
            <person name="Hirsch C.N."/>
            <person name="Kimball J."/>
        </authorList>
    </citation>
    <scope>NUCLEOTIDE SEQUENCE</scope>
    <source>
        <tissue evidence="3">Fresh leaf tissue</tissue>
    </source>
</reference>
<dbReference type="EMBL" id="JAAALK010000284">
    <property type="protein sequence ID" value="KAG8067042.1"/>
    <property type="molecule type" value="Genomic_DNA"/>
</dbReference>
<evidence type="ECO:0000259" key="2">
    <source>
        <dbReference type="Pfam" id="PF14383"/>
    </source>
</evidence>
<evidence type="ECO:0000256" key="1">
    <source>
        <dbReference type="SAM" id="MobiDB-lite"/>
    </source>
</evidence>
<feature type="region of interest" description="Disordered" evidence="1">
    <location>
        <begin position="72"/>
        <end position="91"/>
    </location>
</feature>
<dbReference type="PANTHER" id="PTHR35499">
    <property type="entry name" value="OS05G0128300 PROTEIN"/>
    <property type="match status" value="1"/>
</dbReference>
<name>A0A8J5SLW0_ZIZPA</name>
<dbReference type="Proteomes" id="UP000729402">
    <property type="component" value="Unassembled WGS sequence"/>
</dbReference>
<accession>A0A8J5SLW0</accession>
<proteinExistence type="predicted"/>
<feature type="domain" description="DUF3741" evidence="2">
    <location>
        <begin position="52"/>
        <end position="74"/>
    </location>
</feature>
<sequence length="367" mass="40141">MASSTFALDFLRRLLCAHSAGGGNVASAGHDTAAQDSDVSGRAGQSPAPPGGAEARSPCVVARLMGLDAMPPADSQLPLRRSRSASSAEGWSPLRTEIRASPSLREKPAYLREENDEFLILSFSPEARHDNAELFLLASGSDGKRRDDGTKKQSRHRRKLQYGCDDEEAHSSGHGRTTAAECGLQNASPVSVLDAQESSSSTTTTSCSSHEVEPCSSTSEEIRSGMKKQHGSRRKLQPDLDDHLDNLLSPATSPCHVLKCSDRERTNRSVLNKDEVFTTDVPGTLQLICRLVEEDLNSMRWLTRDFDDIAADIESEILDWLVWEETEELMQTSSETVNTFPGCFTFTSMKHQCSKTVQHRRAIGGGY</sequence>
<dbReference type="OrthoDB" id="1924799at2759"/>
<dbReference type="AlphaFoldDB" id="A0A8J5SLW0"/>
<dbReference type="PANTHER" id="PTHR35499:SF1">
    <property type="entry name" value="DUF3741 DOMAIN-CONTAINING PROTEIN"/>
    <property type="match status" value="1"/>
</dbReference>
<keyword evidence="4" id="KW-1185">Reference proteome</keyword>
<gene>
    <name evidence="3" type="ORF">GUJ93_ZPchr0005g16212</name>
</gene>
<evidence type="ECO:0000313" key="3">
    <source>
        <dbReference type="EMBL" id="KAG8067042.1"/>
    </source>
</evidence>
<evidence type="ECO:0000313" key="4">
    <source>
        <dbReference type="Proteomes" id="UP000729402"/>
    </source>
</evidence>
<feature type="compositionally biased region" description="Low complexity" evidence="1">
    <location>
        <begin position="198"/>
        <end position="209"/>
    </location>
</feature>
<dbReference type="InterPro" id="IPR032795">
    <property type="entry name" value="DUF3741-assoc"/>
</dbReference>
<dbReference type="Pfam" id="PF14383">
    <property type="entry name" value="VARLMGL"/>
    <property type="match status" value="1"/>
</dbReference>
<feature type="region of interest" description="Disordered" evidence="1">
    <location>
        <begin position="140"/>
        <end position="178"/>
    </location>
</feature>